<dbReference type="PROSITE" id="PS51462">
    <property type="entry name" value="NUDIX"/>
    <property type="match status" value="1"/>
</dbReference>
<dbReference type="InterPro" id="IPR015797">
    <property type="entry name" value="NUDIX_hydrolase-like_dom_sf"/>
</dbReference>
<dbReference type="FunFam" id="3.90.79.10:FF:000024">
    <property type="entry name" value="ADP-ribose pyrophosphatase"/>
    <property type="match status" value="1"/>
</dbReference>
<feature type="domain" description="Nudix hydrolase" evidence="3">
    <location>
        <begin position="40"/>
        <end position="168"/>
    </location>
</feature>
<dbReference type="GO" id="GO:0005829">
    <property type="term" value="C:cytosol"/>
    <property type="evidence" value="ECO:0007669"/>
    <property type="project" value="TreeGrafter"/>
</dbReference>
<sequence>MDFFEATINTKYIFSGKILKLRLDEVKLPDGKFSTREIVEHPGAVAIVPIDEDKNVIMVRQYRKPVEEMLLEIPAGKLEVNEDVNICAQRELLEETGYKAKKLIHIMDFYTTPGFSNEKMSLFLAFGLEEAESKADEDEFIKKEKIPIEKAMDMVKNGEIKDAKTMVGLLVSQMFLQGEF</sequence>
<dbReference type="FunCoup" id="A0A140LC69">
    <property type="interactions" value="301"/>
</dbReference>
<dbReference type="SUPFAM" id="SSF55811">
    <property type="entry name" value="Nudix"/>
    <property type="match status" value="1"/>
</dbReference>
<dbReference type="GO" id="GO:0019693">
    <property type="term" value="P:ribose phosphate metabolic process"/>
    <property type="evidence" value="ECO:0007669"/>
    <property type="project" value="TreeGrafter"/>
</dbReference>
<dbReference type="STRING" id="520764.AN618_05360"/>
<proteinExistence type="predicted"/>
<dbReference type="Gene3D" id="3.90.79.10">
    <property type="entry name" value="Nucleoside Triphosphate Pyrophosphohydrolase"/>
    <property type="match status" value="1"/>
</dbReference>
<dbReference type="AlphaFoldDB" id="A0A140LC69"/>
<dbReference type="PANTHER" id="PTHR11839:SF18">
    <property type="entry name" value="NUDIX HYDROLASE DOMAIN-CONTAINING PROTEIN"/>
    <property type="match status" value="1"/>
</dbReference>
<organism evidence="4 5">
    <name type="scientific">Fervidicola ferrireducens</name>
    <dbReference type="NCBI Taxonomy" id="520764"/>
    <lineage>
        <taxon>Bacteria</taxon>
        <taxon>Bacillati</taxon>
        <taxon>Bacillota</taxon>
        <taxon>Clostridia</taxon>
        <taxon>Thermosediminibacterales</taxon>
        <taxon>Thermosediminibacteraceae</taxon>
        <taxon>Fervidicola</taxon>
    </lineage>
</organism>
<dbReference type="EC" id="3.-.-.-" evidence="4"/>
<accession>A0A140LC69</accession>
<dbReference type="PROSITE" id="PS00893">
    <property type="entry name" value="NUDIX_BOX"/>
    <property type="match status" value="1"/>
</dbReference>
<evidence type="ECO:0000256" key="1">
    <source>
        <dbReference type="ARBA" id="ARBA00001946"/>
    </source>
</evidence>
<comment type="cofactor">
    <cofactor evidence="1">
        <name>Mg(2+)</name>
        <dbReference type="ChEBI" id="CHEBI:18420"/>
    </cofactor>
</comment>
<keyword evidence="5" id="KW-1185">Reference proteome</keyword>
<evidence type="ECO:0000259" key="3">
    <source>
        <dbReference type="PROSITE" id="PS51462"/>
    </source>
</evidence>
<evidence type="ECO:0000313" key="4">
    <source>
        <dbReference type="EMBL" id="KXG78144.1"/>
    </source>
</evidence>
<gene>
    <name evidence="4" type="primary">act</name>
    <name evidence="4" type="ORF">AN618_05360</name>
</gene>
<dbReference type="GO" id="GO:0006753">
    <property type="term" value="P:nucleoside phosphate metabolic process"/>
    <property type="evidence" value="ECO:0007669"/>
    <property type="project" value="TreeGrafter"/>
</dbReference>
<dbReference type="RefSeq" id="WP_066351731.1">
    <property type="nucleotide sequence ID" value="NZ_LOED01000004.1"/>
</dbReference>
<dbReference type="Pfam" id="PF00293">
    <property type="entry name" value="NUDIX"/>
    <property type="match status" value="1"/>
</dbReference>
<reference evidence="4 5" key="1">
    <citation type="submission" date="2015-12" db="EMBL/GenBank/DDBJ databases">
        <title>Draft genome sequnece of Fervidicola ferrireducens strain Y170.</title>
        <authorList>
            <person name="Patel B.K."/>
        </authorList>
    </citation>
    <scope>NUCLEOTIDE SEQUENCE [LARGE SCALE GENOMIC DNA]</scope>
    <source>
        <strain evidence="4 5">Y170</strain>
    </source>
</reference>
<protein>
    <submittedName>
        <fullName evidence="4">Methanol dehydrogenase activator</fullName>
        <ecNumber evidence="4">3.-.-.-</ecNumber>
    </submittedName>
</protein>
<dbReference type="InterPro" id="IPR020084">
    <property type="entry name" value="NUDIX_hydrolase_CS"/>
</dbReference>
<name>A0A140LC69_9FIRM</name>
<dbReference type="OrthoDB" id="9806150at2"/>
<dbReference type="PANTHER" id="PTHR11839">
    <property type="entry name" value="UDP/ADP-SUGAR PYROPHOSPHATASE"/>
    <property type="match status" value="1"/>
</dbReference>
<comment type="caution">
    <text evidence="4">The sequence shown here is derived from an EMBL/GenBank/DDBJ whole genome shotgun (WGS) entry which is preliminary data.</text>
</comment>
<dbReference type="PATRIC" id="fig|520764.3.peg.566"/>
<dbReference type="GO" id="GO:0016787">
    <property type="term" value="F:hydrolase activity"/>
    <property type="evidence" value="ECO:0007669"/>
    <property type="project" value="UniProtKB-KW"/>
</dbReference>
<evidence type="ECO:0000256" key="2">
    <source>
        <dbReference type="ARBA" id="ARBA00022801"/>
    </source>
</evidence>
<dbReference type="InParanoid" id="A0A140LC69"/>
<dbReference type="Proteomes" id="UP000070427">
    <property type="component" value="Unassembled WGS sequence"/>
</dbReference>
<dbReference type="InterPro" id="IPR000086">
    <property type="entry name" value="NUDIX_hydrolase_dom"/>
</dbReference>
<dbReference type="EMBL" id="LOED01000004">
    <property type="protein sequence ID" value="KXG78144.1"/>
    <property type="molecule type" value="Genomic_DNA"/>
</dbReference>
<evidence type="ECO:0000313" key="5">
    <source>
        <dbReference type="Proteomes" id="UP000070427"/>
    </source>
</evidence>
<keyword evidence="2 4" id="KW-0378">Hydrolase</keyword>